<keyword evidence="4" id="KW-0133">Cell shape</keyword>
<dbReference type="EMBL" id="CAJZBQ010000037">
    <property type="protein sequence ID" value="CAG9325008.1"/>
    <property type="molecule type" value="Genomic_DNA"/>
</dbReference>
<dbReference type="Proteomes" id="UP001162131">
    <property type="component" value="Unassembled WGS sequence"/>
</dbReference>
<evidence type="ECO:0000256" key="1">
    <source>
        <dbReference type="ARBA" id="ARBA00007164"/>
    </source>
</evidence>
<keyword evidence="5" id="KW-0573">Peptidoglycan synthesis</keyword>
<dbReference type="Gene3D" id="3.40.710.10">
    <property type="entry name" value="DD-peptidase/beta-lactamase superfamily"/>
    <property type="match status" value="1"/>
</dbReference>
<proteinExistence type="inferred from homology"/>
<evidence type="ECO:0000256" key="3">
    <source>
        <dbReference type="ARBA" id="ARBA00022801"/>
    </source>
</evidence>
<keyword evidence="10" id="KW-1185">Reference proteome</keyword>
<organism evidence="9 10">
    <name type="scientific">Blepharisma stoltei</name>
    <dbReference type="NCBI Taxonomy" id="1481888"/>
    <lineage>
        <taxon>Eukaryota</taxon>
        <taxon>Sar</taxon>
        <taxon>Alveolata</taxon>
        <taxon>Ciliophora</taxon>
        <taxon>Postciliodesmatophora</taxon>
        <taxon>Heterotrichea</taxon>
        <taxon>Heterotrichida</taxon>
        <taxon>Blepharismidae</taxon>
        <taxon>Blepharisma</taxon>
    </lineage>
</organism>
<evidence type="ECO:0000256" key="5">
    <source>
        <dbReference type="ARBA" id="ARBA00022984"/>
    </source>
</evidence>
<dbReference type="GO" id="GO:0008360">
    <property type="term" value="P:regulation of cell shape"/>
    <property type="evidence" value="ECO:0007669"/>
    <property type="project" value="UniProtKB-KW"/>
</dbReference>
<protein>
    <recommendedName>
        <fullName evidence="8">Peptidase S11 D-alanyl-D-alanine carboxypeptidase A N-terminal domain-containing protein</fullName>
    </recommendedName>
</protein>
<dbReference type="PANTHER" id="PTHR21581:SF6">
    <property type="entry name" value="TRAFFICKING PROTEIN PARTICLE COMPLEX SUBUNIT 12"/>
    <property type="match status" value="1"/>
</dbReference>
<evidence type="ECO:0000313" key="10">
    <source>
        <dbReference type="Proteomes" id="UP001162131"/>
    </source>
</evidence>
<keyword evidence="2" id="KW-0732">Signal</keyword>
<dbReference type="GO" id="GO:0009002">
    <property type="term" value="F:serine-type D-Ala-D-Ala carboxypeptidase activity"/>
    <property type="evidence" value="ECO:0007669"/>
    <property type="project" value="InterPro"/>
</dbReference>
<dbReference type="SUPFAM" id="SSF56601">
    <property type="entry name" value="beta-lactamase/transpeptidase-like"/>
    <property type="match status" value="1"/>
</dbReference>
<feature type="domain" description="Peptidase S11 D-alanyl-D-alanine carboxypeptidase A N-terminal" evidence="8">
    <location>
        <begin position="90"/>
        <end position="327"/>
    </location>
</feature>
<keyword evidence="3" id="KW-0378">Hydrolase</keyword>
<dbReference type="Pfam" id="PF00768">
    <property type="entry name" value="Peptidase_S11"/>
    <property type="match status" value="1"/>
</dbReference>
<sequence>METPRPRSNLRPALPPRMSSKALLQAVFSSKKPLLPNPRRSPSITSLNSSTSTRSSSSASSHRDTPESTSRIRTRSSSETRKSYHILNNIPAVSAAAWCIMEAHTGHVVYGHCDIEPREIASLTKIMTCYVVLKLLAKTDKVTMDSVIKVSEKAASMIGTSAELKGGDEITVKDILHGLMLPSGNDAAWALAEFLGSFLNPNSSKPVSHFLSEMNKTARELGLDNTSYGNPHGLIYKRNLSTARDVCKLASVAMKDETFRGIVGTKIYTADIWNNGERREKTWENTNKLLNKGFEGVKTGVTNKAGPCLCASFKKDTRMIVVLLNSKSMDARWIEAKKLVEWGTVKYSCKP</sequence>
<evidence type="ECO:0000313" key="9">
    <source>
        <dbReference type="EMBL" id="CAG9325008.1"/>
    </source>
</evidence>
<comment type="caution">
    <text evidence="9">The sequence shown here is derived from an EMBL/GenBank/DDBJ whole genome shotgun (WGS) entry which is preliminary data.</text>
</comment>
<reference evidence="9" key="1">
    <citation type="submission" date="2021-09" db="EMBL/GenBank/DDBJ databases">
        <authorList>
            <consortium name="AG Swart"/>
            <person name="Singh M."/>
            <person name="Singh A."/>
            <person name="Seah K."/>
            <person name="Emmerich C."/>
        </authorList>
    </citation>
    <scope>NUCLEOTIDE SEQUENCE</scope>
    <source>
        <strain evidence="9">ATCC30299</strain>
    </source>
</reference>
<dbReference type="GO" id="GO:0071555">
    <property type="term" value="P:cell wall organization"/>
    <property type="evidence" value="ECO:0007669"/>
    <property type="project" value="UniProtKB-KW"/>
</dbReference>
<evidence type="ECO:0000256" key="2">
    <source>
        <dbReference type="ARBA" id="ARBA00022729"/>
    </source>
</evidence>
<gene>
    <name evidence="9" type="ORF">BSTOLATCC_MIC37754</name>
</gene>
<feature type="region of interest" description="Disordered" evidence="7">
    <location>
        <begin position="29"/>
        <end position="81"/>
    </location>
</feature>
<keyword evidence="6" id="KW-0961">Cell wall biogenesis/degradation</keyword>
<dbReference type="GO" id="GO:0006508">
    <property type="term" value="P:proteolysis"/>
    <property type="evidence" value="ECO:0007669"/>
    <property type="project" value="InterPro"/>
</dbReference>
<dbReference type="PRINTS" id="PR00725">
    <property type="entry name" value="DADACBPTASE1"/>
</dbReference>
<dbReference type="InterPro" id="IPR012338">
    <property type="entry name" value="Beta-lactam/transpept-like"/>
</dbReference>
<dbReference type="PANTHER" id="PTHR21581">
    <property type="entry name" value="D-ALANYL-D-ALANINE CARBOXYPEPTIDASE"/>
    <property type="match status" value="1"/>
</dbReference>
<accession>A0AAU9JH57</accession>
<evidence type="ECO:0000256" key="4">
    <source>
        <dbReference type="ARBA" id="ARBA00022960"/>
    </source>
</evidence>
<evidence type="ECO:0000259" key="8">
    <source>
        <dbReference type="Pfam" id="PF00768"/>
    </source>
</evidence>
<name>A0AAU9JH57_9CILI</name>
<evidence type="ECO:0000256" key="7">
    <source>
        <dbReference type="SAM" id="MobiDB-lite"/>
    </source>
</evidence>
<feature type="compositionally biased region" description="Low complexity" evidence="7">
    <location>
        <begin position="40"/>
        <end position="60"/>
    </location>
</feature>
<dbReference type="AlphaFoldDB" id="A0AAU9JH57"/>
<comment type="similarity">
    <text evidence="1">Belongs to the peptidase S11 family.</text>
</comment>
<dbReference type="InterPro" id="IPR001967">
    <property type="entry name" value="Peptidase_S11_N"/>
</dbReference>
<evidence type="ECO:0000256" key="6">
    <source>
        <dbReference type="ARBA" id="ARBA00023316"/>
    </source>
</evidence>
<dbReference type="InterPro" id="IPR018044">
    <property type="entry name" value="Peptidase_S11"/>
</dbReference>